<evidence type="ECO:0000256" key="1">
    <source>
        <dbReference type="ARBA" id="ARBA00022801"/>
    </source>
</evidence>
<dbReference type="STRING" id="1236970.JCM9140_1800"/>
<keyword evidence="3" id="KW-0436">Ligase</keyword>
<dbReference type="GO" id="GO:0008664">
    <property type="term" value="F:RNA 2',3'-cyclic 3'-phosphodiesterase activity"/>
    <property type="evidence" value="ECO:0007669"/>
    <property type="project" value="UniProtKB-EC"/>
</dbReference>
<name>W4Q335_9BACI</name>
<proteinExistence type="inferred from homology"/>
<dbReference type="PANTHER" id="PTHR35561:SF1">
    <property type="entry name" value="RNA 2',3'-CYCLIC PHOSPHODIESTERASE"/>
    <property type="match status" value="1"/>
</dbReference>
<comment type="catalytic activity">
    <reaction evidence="2">
        <text>a 3'-end 2',3'-cyclophospho-ribonucleotide-RNA + H2O = a 3'-end 2'-phospho-ribonucleotide-RNA + H(+)</text>
        <dbReference type="Rhea" id="RHEA:11828"/>
        <dbReference type="Rhea" id="RHEA-COMP:10464"/>
        <dbReference type="Rhea" id="RHEA-COMP:17353"/>
        <dbReference type="ChEBI" id="CHEBI:15377"/>
        <dbReference type="ChEBI" id="CHEBI:15378"/>
        <dbReference type="ChEBI" id="CHEBI:83064"/>
        <dbReference type="ChEBI" id="CHEBI:173113"/>
        <dbReference type="EC" id="3.1.4.58"/>
    </reaction>
</comment>
<evidence type="ECO:0000313" key="3">
    <source>
        <dbReference type="EMBL" id="GAE25784.1"/>
    </source>
</evidence>
<dbReference type="SUPFAM" id="SSF55144">
    <property type="entry name" value="LigT-like"/>
    <property type="match status" value="1"/>
</dbReference>
<dbReference type="Proteomes" id="UP000018890">
    <property type="component" value="Unassembled WGS sequence"/>
</dbReference>
<feature type="active site" description="Proton acceptor" evidence="2">
    <location>
        <position position="126"/>
    </location>
</feature>
<dbReference type="NCBIfam" id="TIGR02258">
    <property type="entry name" value="2_5_ligase"/>
    <property type="match status" value="1"/>
</dbReference>
<feature type="active site" description="Proton donor" evidence="2">
    <location>
        <position position="40"/>
    </location>
</feature>
<comment type="caution">
    <text evidence="3">The sequence shown here is derived from an EMBL/GenBank/DDBJ whole genome shotgun (WGS) entry which is preliminary data.</text>
</comment>
<accession>W4Q335</accession>
<keyword evidence="1 2" id="KW-0378">Hydrolase</keyword>
<organism evidence="3 4">
    <name type="scientific">Halalkalibacter wakoensis JCM 9140</name>
    <dbReference type="NCBI Taxonomy" id="1236970"/>
    <lineage>
        <taxon>Bacteria</taxon>
        <taxon>Bacillati</taxon>
        <taxon>Bacillota</taxon>
        <taxon>Bacilli</taxon>
        <taxon>Bacillales</taxon>
        <taxon>Bacillaceae</taxon>
        <taxon>Halalkalibacter</taxon>
    </lineage>
</organism>
<feature type="short sequence motif" description="HXTX 1" evidence="2">
    <location>
        <begin position="40"/>
        <end position="43"/>
    </location>
</feature>
<gene>
    <name evidence="3" type="ORF">JCM9140_1800</name>
</gene>
<dbReference type="RefSeq" id="WP_034744689.1">
    <property type="nucleotide sequence ID" value="NZ_BAUT01000014.1"/>
</dbReference>
<dbReference type="Pfam" id="PF13563">
    <property type="entry name" value="2_5_RNA_ligase2"/>
    <property type="match status" value="1"/>
</dbReference>
<dbReference type="InterPro" id="IPR004175">
    <property type="entry name" value="RNA_CPDase"/>
</dbReference>
<dbReference type="PANTHER" id="PTHR35561">
    <property type="entry name" value="RNA 2',3'-CYCLIC PHOSPHODIESTERASE"/>
    <property type="match status" value="1"/>
</dbReference>
<protein>
    <recommendedName>
        <fullName evidence="2">RNA 2',3'-cyclic phosphodiesterase</fullName>
        <shortName evidence="2">RNA 2',3'-CPDase</shortName>
        <ecNumber evidence="2">3.1.4.58</ecNumber>
    </recommendedName>
</protein>
<feature type="short sequence motif" description="HXTX 2" evidence="2">
    <location>
        <begin position="126"/>
        <end position="129"/>
    </location>
</feature>
<comment type="similarity">
    <text evidence="2">Belongs to the 2H phosphoesterase superfamily. ThpR family.</text>
</comment>
<dbReference type="AlphaFoldDB" id="W4Q335"/>
<dbReference type="OrthoDB" id="9789350at2"/>
<evidence type="ECO:0000313" key="4">
    <source>
        <dbReference type="Proteomes" id="UP000018890"/>
    </source>
</evidence>
<keyword evidence="4" id="KW-1185">Reference proteome</keyword>
<sequence>MQSHYFLAVPLSDELKKQINESVSKADWPFKSWVHEQDLHLTLVFLGACTEDQLKDVKKVCNEVVSTWNPFSLELTSFGTFGQKEHPRVFWIGVREEQKLAGLQHELFRACSQLGFELDKRAFSPHITVARKWVSKETYVAQENPTKGQRWSIDNIVLYKSVVTETPKYKVEQNFKMKDES</sequence>
<dbReference type="EMBL" id="BAUT01000014">
    <property type="protein sequence ID" value="GAE25784.1"/>
    <property type="molecule type" value="Genomic_DNA"/>
</dbReference>
<dbReference type="EC" id="3.1.4.58" evidence="2"/>
<comment type="function">
    <text evidence="2">Hydrolyzes RNA 2',3'-cyclic phosphodiester to an RNA 2'-phosphomonoester.</text>
</comment>
<evidence type="ECO:0000256" key="2">
    <source>
        <dbReference type="HAMAP-Rule" id="MF_01940"/>
    </source>
</evidence>
<dbReference type="Gene3D" id="3.90.1140.10">
    <property type="entry name" value="Cyclic phosphodiesterase"/>
    <property type="match status" value="1"/>
</dbReference>
<dbReference type="GO" id="GO:0016874">
    <property type="term" value="F:ligase activity"/>
    <property type="evidence" value="ECO:0007669"/>
    <property type="project" value="UniProtKB-KW"/>
</dbReference>
<reference evidence="3" key="1">
    <citation type="journal article" date="2014" name="Genome Announc.">
        <title>Draft Genome Sequences of Three Alkaliphilic Bacillus Strains, Bacillus wakoensis JCM 9140T, Bacillus akibai JCM 9157T, and Bacillus hemicellulosilyticus JCM 9152T.</title>
        <authorList>
            <person name="Yuki M."/>
            <person name="Oshima K."/>
            <person name="Suda W."/>
            <person name="Oshida Y."/>
            <person name="Kitamura K."/>
            <person name="Iida T."/>
            <person name="Hattori M."/>
            <person name="Ohkuma M."/>
        </authorList>
    </citation>
    <scope>NUCLEOTIDE SEQUENCE [LARGE SCALE GENOMIC DNA]</scope>
    <source>
        <strain evidence="3">JCM 9140</strain>
    </source>
</reference>
<dbReference type="GO" id="GO:0004113">
    <property type="term" value="F:2',3'-cyclic-nucleotide 3'-phosphodiesterase activity"/>
    <property type="evidence" value="ECO:0007669"/>
    <property type="project" value="InterPro"/>
</dbReference>
<dbReference type="HAMAP" id="MF_01940">
    <property type="entry name" value="RNA_CPDase"/>
    <property type="match status" value="1"/>
</dbReference>
<dbReference type="InterPro" id="IPR009097">
    <property type="entry name" value="Cyclic_Pdiesterase"/>
</dbReference>